<name>A0ABM8VW75_GIGMA</name>
<reference evidence="1 2" key="1">
    <citation type="submission" date="2021-06" db="EMBL/GenBank/DDBJ databases">
        <authorList>
            <person name="Kallberg Y."/>
            <person name="Tangrot J."/>
            <person name="Rosling A."/>
        </authorList>
    </citation>
    <scope>NUCLEOTIDE SEQUENCE [LARGE SCALE GENOMIC DNA]</scope>
    <source>
        <strain evidence="1 2">120-4 pot B 10/14</strain>
    </source>
</reference>
<proteinExistence type="predicted"/>
<dbReference type="EMBL" id="CAJVQB010000047">
    <property type="protein sequence ID" value="CAG8461147.1"/>
    <property type="molecule type" value="Genomic_DNA"/>
</dbReference>
<accession>A0ABM8VW75</accession>
<evidence type="ECO:0000313" key="2">
    <source>
        <dbReference type="Proteomes" id="UP000789901"/>
    </source>
</evidence>
<keyword evidence="2" id="KW-1185">Reference proteome</keyword>
<organism evidence="1 2">
    <name type="scientific">Gigaspora margarita</name>
    <dbReference type="NCBI Taxonomy" id="4874"/>
    <lineage>
        <taxon>Eukaryota</taxon>
        <taxon>Fungi</taxon>
        <taxon>Fungi incertae sedis</taxon>
        <taxon>Mucoromycota</taxon>
        <taxon>Glomeromycotina</taxon>
        <taxon>Glomeromycetes</taxon>
        <taxon>Diversisporales</taxon>
        <taxon>Gigasporaceae</taxon>
        <taxon>Gigaspora</taxon>
    </lineage>
</organism>
<dbReference type="Proteomes" id="UP000789901">
    <property type="component" value="Unassembled WGS sequence"/>
</dbReference>
<protein>
    <submittedName>
        <fullName evidence="1">16966_t:CDS:1</fullName>
    </submittedName>
</protein>
<evidence type="ECO:0000313" key="1">
    <source>
        <dbReference type="EMBL" id="CAG8461147.1"/>
    </source>
</evidence>
<comment type="caution">
    <text evidence="1">The sequence shown here is derived from an EMBL/GenBank/DDBJ whole genome shotgun (WGS) entry which is preliminary data.</text>
</comment>
<gene>
    <name evidence="1" type="ORF">GMARGA_LOCUS312</name>
</gene>
<sequence>MKIFAVNCPQCQTETPISTKNKEILKEMKIVCNNCPWKDTSADYINKGRDDIGTQYQCKACSSLVEGITISHTYSMCGQCGKRLGDRELLKRPNYKKRMEEKECNGYESCGEKFKLTQENIDLLNVYGSFPYCPKCRIKDLERDVAKGSASEEDKKTLQELKKLAEVAKLEGDKITFEYNDSTTETKEINTSELQQIKVYAEKVGKNQLFLSNLEQNNNQSTSPNKSNKLLY</sequence>